<feature type="non-terminal residue" evidence="9">
    <location>
        <position position="326"/>
    </location>
</feature>
<dbReference type="Proteomes" id="UP000094112">
    <property type="component" value="Unassembled WGS sequence"/>
</dbReference>
<evidence type="ECO:0000256" key="6">
    <source>
        <dbReference type="ARBA" id="ARBA00022989"/>
    </source>
</evidence>
<sequence length="326" mass="36584">SFHPVWFVSIMGTGIASSILYNYNHQWCQILGIIMFTINSLLLLSTTVIFILGAILYNTLPTHLYSQNNVFLGCYAMGFTSWCNMLHFLTPNQPILAYVLWWIGIALSLFTSYFIFFIIVKTKSTSMSFTLLLPVVTLTVVASSGGIILPHLPQHLKQSTLVITYLLWSNSMLLSFILATVIINSFINSTIPPQQAIFTMFIPIGFMGQGSYAIQLFGVNFHHLNNSIIGELIEEVALWIGLFLIISGLFMTFIALSSVVSSIIDNSWIKFHKGWWAMTFPLGTMALSTNQVWNIKNWYTFRVIGIIYSVALVAIVVVCIVGCILF</sequence>
<keyword evidence="5 8" id="KW-0812">Transmembrane</keyword>
<feature type="non-terminal residue" evidence="9">
    <location>
        <position position="1"/>
    </location>
</feature>
<feature type="transmembrane region" description="Helical" evidence="8">
    <location>
        <begin position="162"/>
        <end position="184"/>
    </location>
</feature>
<proteinExistence type="inferred from homology"/>
<dbReference type="EMBL" id="KV454211">
    <property type="protein sequence ID" value="ODQ59220.1"/>
    <property type="molecule type" value="Genomic_DNA"/>
</dbReference>
<evidence type="ECO:0000313" key="10">
    <source>
        <dbReference type="Proteomes" id="UP000094112"/>
    </source>
</evidence>
<dbReference type="STRING" id="683960.A0A1E3P1U9"/>
<evidence type="ECO:0000256" key="5">
    <source>
        <dbReference type="ARBA" id="ARBA00022692"/>
    </source>
</evidence>
<gene>
    <name evidence="9" type="ORF">WICANDRAFT_14526</name>
</gene>
<organism evidence="9 10">
    <name type="scientific">Wickerhamomyces anomalus (strain ATCC 58044 / CBS 1984 / NCYC 433 / NRRL Y-366-8)</name>
    <name type="common">Yeast</name>
    <name type="synonym">Hansenula anomala</name>
    <dbReference type="NCBI Taxonomy" id="683960"/>
    <lineage>
        <taxon>Eukaryota</taxon>
        <taxon>Fungi</taxon>
        <taxon>Dikarya</taxon>
        <taxon>Ascomycota</taxon>
        <taxon>Saccharomycotina</taxon>
        <taxon>Saccharomycetes</taxon>
        <taxon>Phaffomycetales</taxon>
        <taxon>Wickerhamomycetaceae</taxon>
        <taxon>Wickerhamomyces</taxon>
    </lineage>
</organism>
<feature type="transmembrane region" description="Helical" evidence="8">
    <location>
        <begin position="5"/>
        <end position="24"/>
    </location>
</feature>
<feature type="transmembrane region" description="Helical" evidence="8">
    <location>
        <begin position="30"/>
        <end position="57"/>
    </location>
</feature>
<keyword evidence="3" id="KW-0813">Transport</keyword>
<feature type="transmembrane region" description="Helical" evidence="8">
    <location>
        <begin position="95"/>
        <end position="119"/>
    </location>
</feature>
<dbReference type="InterPro" id="IPR004695">
    <property type="entry name" value="SLAC1/Mae1/Ssu1/TehA"/>
</dbReference>
<feature type="transmembrane region" description="Helical" evidence="8">
    <location>
        <begin position="299"/>
        <end position="325"/>
    </location>
</feature>
<feature type="transmembrane region" description="Helical" evidence="8">
    <location>
        <begin position="275"/>
        <end position="293"/>
    </location>
</feature>
<dbReference type="PANTHER" id="PTHR31686:SF1">
    <property type="entry name" value="SULFITE EFFLUX PUMP SSU1"/>
    <property type="match status" value="1"/>
</dbReference>
<reference evidence="9 10" key="1">
    <citation type="journal article" date="2016" name="Proc. Natl. Acad. Sci. U.S.A.">
        <title>Comparative genomics of biotechnologically important yeasts.</title>
        <authorList>
            <person name="Riley R."/>
            <person name="Haridas S."/>
            <person name="Wolfe K.H."/>
            <person name="Lopes M.R."/>
            <person name="Hittinger C.T."/>
            <person name="Goeker M."/>
            <person name="Salamov A.A."/>
            <person name="Wisecaver J.H."/>
            <person name="Long T.M."/>
            <person name="Calvey C.H."/>
            <person name="Aerts A.L."/>
            <person name="Barry K.W."/>
            <person name="Choi C."/>
            <person name="Clum A."/>
            <person name="Coughlan A.Y."/>
            <person name="Deshpande S."/>
            <person name="Douglass A.P."/>
            <person name="Hanson S.J."/>
            <person name="Klenk H.-P."/>
            <person name="LaButti K.M."/>
            <person name="Lapidus A."/>
            <person name="Lindquist E.A."/>
            <person name="Lipzen A.M."/>
            <person name="Meier-Kolthoff J.P."/>
            <person name="Ohm R.A."/>
            <person name="Otillar R.P."/>
            <person name="Pangilinan J.L."/>
            <person name="Peng Y."/>
            <person name="Rokas A."/>
            <person name="Rosa C.A."/>
            <person name="Scheuner C."/>
            <person name="Sibirny A.A."/>
            <person name="Slot J.C."/>
            <person name="Stielow J.B."/>
            <person name="Sun H."/>
            <person name="Kurtzman C.P."/>
            <person name="Blackwell M."/>
            <person name="Grigoriev I.V."/>
            <person name="Jeffries T.W."/>
        </authorList>
    </citation>
    <scope>NUCLEOTIDE SEQUENCE [LARGE SCALE GENOMIC DNA]</scope>
    <source>
        <strain evidence="10">ATCC 58044 / CBS 1984 / NCYC 433 / NRRL Y-366-8</strain>
    </source>
</reference>
<dbReference type="OrthoDB" id="1099at2759"/>
<dbReference type="RefSeq" id="XP_019038427.1">
    <property type="nucleotide sequence ID" value="XM_019180611.1"/>
</dbReference>
<dbReference type="Gene3D" id="1.50.10.150">
    <property type="entry name" value="Voltage-dependent anion channel"/>
    <property type="match status" value="1"/>
</dbReference>
<keyword evidence="4" id="KW-1003">Cell membrane</keyword>
<dbReference type="Pfam" id="PF03595">
    <property type="entry name" value="SLAC1"/>
    <property type="match status" value="1"/>
</dbReference>
<keyword evidence="7 8" id="KW-0472">Membrane</keyword>
<name>A0A1E3P1U9_WICAA</name>
<feature type="transmembrane region" description="Helical" evidence="8">
    <location>
        <begin position="196"/>
        <end position="217"/>
    </location>
</feature>
<dbReference type="GeneID" id="30197857"/>
<evidence type="ECO:0000256" key="2">
    <source>
        <dbReference type="ARBA" id="ARBA00008566"/>
    </source>
</evidence>
<feature type="transmembrane region" description="Helical" evidence="8">
    <location>
        <begin position="237"/>
        <end position="263"/>
    </location>
</feature>
<evidence type="ECO:0000256" key="8">
    <source>
        <dbReference type="SAM" id="Phobius"/>
    </source>
</evidence>
<accession>A0A1E3P1U9</accession>
<evidence type="ECO:0000256" key="1">
    <source>
        <dbReference type="ARBA" id="ARBA00004651"/>
    </source>
</evidence>
<evidence type="ECO:0000256" key="7">
    <source>
        <dbReference type="ARBA" id="ARBA00023136"/>
    </source>
</evidence>
<dbReference type="InterPro" id="IPR038665">
    <property type="entry name" value="Voltage-dep_anion_channel_sf"/>
</dbReference>
<comment type="subcellular location">
    <subcellularLocation>
        <location evidence="1">Cell membrane</location>
        <topology evidence="1">Multi-pass membrane protein</topology>
    </subcellularLocation>
</comment>
<keyword evidence="10" id="KW-1185">Reference proteome</keyword>
<evidence type="ECO:0000256" key="3">
    <source>
        <dbReference type="ARBA" id="ARBA00022448"/>
    </source>
</evidence>
<dbReference type="GO" id="GO:0000319">
    <property type="term" value="F:sulfite transmembrane transporter activity"/>
    <property type="evidence" value="ECO:0007669"/>
    <property type="project" value="TreeGrafter"/>
</dbReference>
<dbReference type="GO" id="GO:0005886">
    <property type="term" value="C:plasma membrane"/>
    <property type="evidence" value="ECO:0007669"/>
    <property type="project" value="UniProtKB-SubCell"/>
</dbReference>
<dbReference type="PANTHER" id="PTHR31686">
    <property type="match status" value="1"/>
</dbReference>
<keyword evidence="6 8" id="KW-1133">Transmembrane helix</keyword>
<evidence type="ECO:0000313" key="9">
    <source>
        <dbReference type="EMBL" id="ODQ59220.1"/>
    </source>
</evidence>
<dbReference type="AlphaFoldDB" id="A0A1E3P1U9"/>
<protein>
    <recommendedName>
        <fullName evidence="11">Sulfite efflux pump SSU1</fullName>
    </recommendedName>
</protein>
<feature type="transmembrane region" description="Helical" evidence="8">
    <location>
        <begin position="131"/>
        <end position="150"/>
    </location>
</feature>
<evidence type="ECO:0000256" key="4">
    <source>
        <dbReference type="ARBA" id="ARBA00022475"/>
    </source>
</evidence>
<evidence type="ECO:0008006" key="11">
    <source>
        <dbReference type="Google" id="ProtNLM"/>
    </source>
</evidence>
<comment type="similarity">
    <text evidence="2">Belongs to the tellurite-resistance/dicarboxylate transporter (TDT) family.</text>
</comment>
<dbReference type="InterPro" id="IPR051629">
    <property type="entry name" value="Sulfite_efflux_TDT"/>
</dbReference>